<dbReference type="Gene3D" id="1.10.10.10">
    <property type="entry name" value="Winged helix-like DNA-binding domain superfamily/Winged helix DNA-binding domain"/>
    <property type="match status" value="1"/>
</dbReference>
<reference evidence="5 6" key="1">
    <citation type="submission" date="2019-02" db="EMBL/GenBank/DDBJ databases">
        <title>Pedobacter sp. RP-1-13 sp. nov., isolated from Arctic soil.</title>
        <authorList>
            <person name="Dahal R.H."/>
        </authorList>
    </citation>
    <scope>NUCLEOTIDE SEQUENCE [LARGE SCALE GENOMIC DNA]</scope>
    <source>
        <strain evidence="5 6">RP-1-13</strain>
    </source>
</reference>
<keyword evidence="1" id="KW-0805">Transcription regulation</keyword>
<dbReference type="AlphaFoldDB" id="A0A4V2MJB6"/>
<comment type="caution">
    <text evidence="5">The sequence shown here is derived from an EMBL/GenBank/DDBJ whole genome shotgun (WGS) entry which is preliminary data.</text>
</comment>
<accession>A0A4V2MJB6</accession>
<evidence type="ECO:0000256" key="1">
    <source>
        <dbReference type="ARBA" id="ARBA00023015"/>
    </source>
</evidence>
<keyword evidence="6" id="KW-1185">Reference proteome</keyword>
<dbReference type="EMBL" id="SJSK01000001">
    <property type="protein sequence ID" value="TCC93626.1"/>
    <property type="molecule type" value="Genomic_DNA"/>
</dbReference>
<dbReference type="Proteomes" id="UP000292884">
    <property type="component" value="Unassembled WGS sequence"/>
</dbReference>
<dbReference type="InterPro" id="IPR036388">
    <property type="entry name" value="WH-like_DNA-bd_sf"/>
</dbReference>
<evidence type="ECO:0000313" key="5">
    <source>
        <dbReference type="EMBL" id="TCC93626.1"/>
    </source>
</evidence>
<keyword evidence="3" id="KW-0804">Transcription</keyword>
<dbReference type="PROSITE" id="PS51118">
    <property type="entry name" value="HTH_HXLR"/>
    <property type="match status" value="1"/>
</dbReference>
<dbReference type="SUPFAM" id="SSF46785">
    <property type="entry name" value="Winged helix' DNA-binding domain"/>
    <property type="match status" value="1"/>
</dbReference>
<dbReference type="InterPro" id="IPR036390">
    <property type="entry name" value="WH_DNA-bd_sf"/>
</dbReference>
<evidence type="ECO:0000256" key="2">
    <source>
        <dbReference type="ARBA" id="ARBA00023125"/>
    </source>
</evidence>
<dbReference type="RefSeq" id="WP_131551492.1">
    <property type="nucleotide sequence ID" value="NZ_SJSK01000001.1"/>
</dbReference>
<feature type="domain" description="HTH hxlR-type" evidence="4">
    <location>
        <begin position="10"/>
        <end position="109"/>
    </location>
</feature>
<proteinExistence type="predicted"/>
<dbReference type="Pfam" id="PF01638">
    <property type="entry name" value="HxlR"/>
    <property type="match status" value="1"/>
</dbReference>
<evidence type="ECO:0000256" key="3">
    <source>
        <dbReference type="ARBA" id="ARBA00023163"/>
    </source>
</evidence>
<organism evidence="5 6">
    <name type="scientific">Pedobacter frigiditerrae</name>
    <dbReference type="NCBI Taxonomy" id="2530452"/>
    <lineage>
        <taxon>Bacteria</taxon>
        <taxon>Pseudomonadati</taxon>
        <taxon>Bacteroidota</taxon>
        <taxon>Sphingobacteriia</taxon>
        <taxon>Sphingobacteriales</taxon>
        <taxon>Sphingobacteriaceae</taxon>
        <taxon>Pedobacter</taxon>
    </lineage>
</organism>
<dbReference type="PANTHER" id="PTHR33204:SF29">
    <property type="entry name" value="TRANSCRIPTIONAL REGULATOR"/>
    <property type="match status" value="1"/>
</dbReference>
<evidence type="ECO:0000313" key="6">
    <source>
        <dbReference type="Proteomes" id="UP000292884"/>
    </source>
</evidence>
<dbReference type="GO" id="GO:0003677">
    <property type="term" value="F:DNA binding"/>
    <property type="evidence" value="ECO:0007669"/>
    <property type="project" value="UniProtKB-KW"/>
</dbReference>
<sequence length="122" mass="14279">MTLNKPTPDCCVDFAFQRIGGKYKGRIMYSIHTHGVSRYGQLKKLIAGITPKMLTQTLRELENDKLIHRKVYTEVPPKVEYTLTESGQKLIPFIEYLKEWVEELVSSNPDHELYKHHELYGR</sequence>
<name>A0A4V2MJB6_9SPHI</name>
<protein>
    <submittedName>
        <fullName evidence="5">Transcriptional regulator</fullName>
    </submittedName>
</protein>
<evidence type="ECO:0000259" key="4">
    <source>
        <dbReference type="PROSITE" id="PS51118"/>
    </source>
</evidence>
<dbReference type="InterPro" id="IPR002577">
    <property type="entry name" value="HTH_HxlR"/>
</dbReference>
<dbReference type="PANTHER" id="PTHR33204">
    <property type="entry name" value="TRANSCRIPTIONAL REGULATOR, MARR FAMILY"/>
    <property type="match status" value="1"/>
</dbReference>
<dbReference type="OrthoDB" id="8231503at2"/>
<gene>
    <name evidence="5" type="ORF">EZ428_02325</name>
</gene>
<keyword evidence="2" id="KW-0238">DNA-binding</keyword>